<dbReference type="Proteomes" id="UP000582213">
    <property type="component" value="Unassembled WGS sequence"/>
</dbReference>
<dbReference type="AlphaFoldDB" id="A0A650CD57"/>
<proteinExistence type="predicted"/>
<dbReference type="EMBL" id="JACHFY010000006">
    <property type="protein sequence ID" value="MBB5253639.1"/>
    <property type="molecule type" value="Genomic_DNA"/>
</dbReference>
<feature type="transmembrane region" description="Helical" evidence="1">
    <location>
        <begin position="193"/>
        <end position="209"/>
    </location>
</feature>
<accession>A0A650CD57</accession>
<evidence type="ECO:0000313" key="3">
    <source>
        <dbReference type="EMBL" id="QGR15770.1"/>
    </source>
</evidence>
<sequence>MLPILLLLLLIIPHHPFFIEYKTISYFVSSNSTLYGLIIENITNIYSNDTVKFDFYLINLNYSEYIGPIVEFDNLSSPTILYYFPQVGSDIAQKGSSVFQLVGEKNGCYIYENTQHPVSTVSIVTYYYVNSSGVPSKIIFLQYGLNGLVSNNTYVLYASNLINPSERIYFPSGLHKVSQTFSLNAFKNEVDNIVFSLIVVGIPVLLLFSKKKYNNNS</sequence>
<keyword evidence="1" id="KW-0812">Transmembrane</keyword>
<gene>
    <name evidence="3" type="ORF">D1869_00030</name>
    <name evidence="2" type="ORF">HNQ62_001409</name>
</gene>
<dbReference type="RefSeq" id="WP_156013347.1">
    <property type="nucleotide sequence ID" value="NZ_CP045484.1"/>
</dbReference>
<dbReference type="EMBL" id="CP045484">
    <property type="protein sequence ID" value="QGR15770.1"/>
    <property type="molecule type" value="Genomic_DNA"/>
</dbReference>
<keyword evidence="1" id="KW-0472">Membrane</keyword>
<protein>
    <submittedName>
        <fullName evidence="3">Uncharacterized protein</fullName>
    </submittedName>
</protein>
<evidence type="ECO:0000313" key="5">
    <source>
        <dbReference type="Proteomes" id="UP000582213"/>
    </source>
</evidence>
<dbReference type="OrthoDB" id="42739at2157"/>
<organism evidence="3 4">
    <name type="scientific">Sulfurisphaera ohwakuensis</name>
    <dbReference type="NCBI Taxonomy" id="69656"/>
    <lineage>
        <taxon>Archaea</taxon>
        <taxon>Thermoproteota</taxon>
        <taxon>Thermoprotei</taxon>
        <taxon>Sulfolobales</taxon>
        <taxon>Sulfolobaceae</taxon>
        <taxon>Sulfurisphaera</taxon>
    </lineage>
</organism>
<evidence type="ECO:0000313" key="2">
    <source>
        <dbReference type="EMBL" id="MBB5253639.1"/>
    </source>
</evidence>
<dbReference type="KEGG" id="soh:D1869_00030"/>
<evidence type="ECO:0000313" key="4">
    <source>
        <dbReference type="Proteomes" id="UP000427373"/>
    </source>
</evidence>
<dbReference type="Proteomes" id="UP000427373">
    <property type="component" value="Chromosome"/>
</dbReference>
<reference evidence="2 5" key="2">
    <citation type="submission" date="2020-08" db="EMBL/GenBank/DDBJ databases">
        <title>Genomic Encyclopedia of Type Strains, Phase IV (KMG-IV): sequencing the most valuable type-strain genomes for metagenomic binning, comparative biology and taxonomic classification.</title>
        <authorList>
            <person name="Goeker M."/>
        </authorList>
    </citation>
    <scope>NUCLEOTIDE SEQUENCE [LARGE SCALE GENOMIC DNA]</scope>
    <source>
        <strain evidence="2 5">DSM 12421</strain>
    </source>
</reference>
<keyword evidence="4" id="KW-1185">Reference proteome</keyword>
<reference evidence="3 4" key="1">
    <citation type="submission" date="2019-10" db="EMBL/GenBank/DDBJ databases">
        <title>Genome Sequences from Six Type Strain Members of the Archaeal Family Sulfolobaceae: Acidianus ambivalens, Acidianus infernus, Metallosphaera prunae, Stygiolobus azoricus, Sulfolobus metallicus, and Sulfurisphaera ohwakuensis.</title>
        <authorList>
            <person name="Counts J.A."/>
            <person name="Kelly R.M."/>
        </authorList>
    </citation>
    <scope>NUCLEOTIDE SEQUENCE [LARGE SCALE GENOMIC DNA]</scope>
    <source>
        <strain evidence="3 4">TA-1</strain>
    </source>
</reference>
<dbReference type="GeneID" id="42799592"/>
<keyword evidence="1" id="KW-1133">Transmembrane helix</keyword>
<evidence type="ECO:0000256" key="1">
    <source>
        <dbReference type="SAM" id="Phobius"/>
    </source>
</evidence>
<name>A0A650CD57_SULOH</name>